<evidence type="ECO:0000256" key="4">
    <source>
        <dbReference type="ARBA" id="ARBA00022801"/>
    </source>
</evidence>
<feature type="domain" description="Peptidase M3A/M3B catalytic" evidence="10">
    <location>
        <begin position="216"/>
        <end position="661"/>
    </location>
</feature>
<gene>
    <name evidence="11" type="ORF">EHS24_006098</name>
</gene>
<evidence type="ECO:0000313" key="11">
    <source>
        <dbReference type="EMBL" id="RSH84576.1"/>
    </source>
</evidence>
<sequence length="672" mass="76433">MSTTTTTKPYPAPPATPPSWEYTPEQVTKSADDCIASSDELLTEVAALPKEQRTFENVIRRMGLHEVEVDSLAEPALFLQYVSQDEGIRNASVDSDKKLQEYGLKVLAREDIYEALLDAEAHTKANGVKLNAEEQRLMDRMIRDRKRNGLGLEKTKRDELLALQTKIMGLEVDFQRACNEEKGSLLFTEEELVGVPQASIDGYTKEDDNQYADLPETRRRAVLGYEGKTIQNVPVLDEVVKLRRKVADLLGFDTFADYVLDVKMAKDSKTVLAFLDDLLDKLKPVGEAERKKFLALKKEVHESHGWPVDDEFNLWDYRYYDRLWTERELALDDEKVKEYFPVDKVVPTILDIYRQLLSVQFYRIPVESGGGTWHKDVEAYAVWDHKDGKDGKFLGFMYLDLFPRENKYGHAAVWGLIPGWTKESGARSYPTVCMVANLAKSTPKRPALMKHGDVVTFFHEMGHAFHGLCSATQFGRFHGTHVARDFVEAPSQMLENWCWLPEQLKSMSEHYETHEHLPDDIIASIVKSKSVNQGLFNLRQLFFGLFDMTVHTSKEDQDLTKLWCDLREKTSLVTTKGEYIGGQSGFAHIVGGYAAGYYGYLYSLVFAADMFESVFRADPMSPQLGYKYRDCILRPGGSRDEIDSLVELLGREPNNEAFLKQLLSGAEVDAKL</sequence>
<evidence type="ECO:0000256" key="6">
    <source>
        <dbReference type="ARBA" id="ARBA00023049"/>
    </source>
</evidence>
<dbReference type="Gene3D" id="3.40.390.10">
    <property type="entry name" value="Collagenase (Catalytic Domain)"/>
    <property type="match status" value="1"/>
</dbReference>
<comment type="cofactor">
    <cofactor evidence="8">
        <name>Zn(2+)</name>
        <dbReference type="ChEBI" id="CHEBI:29105"/>
    </cofactor>
    <text evidence="8">Binds 1 zinc ion.</text>
</comment>
<proteinExistence type="inferred from homology"/>
<name>A0A427Y0B9_9TREE</name>
<dbReference type="InterPro" id="IPR024080">
    <property type="entry name" value="Neurolysin/TOP_N"/>
</dbReference>
<dbReference type="GeneID" id="39590641"/>
<comment type="function">
    <text evidence="7">Cleaves proteins, imported into the mitochondrion, to their mature size. While most mitochondrial precursor proteins are processed to the mature form in one step by mitochondrial processing peptidase (MPP), the sequential cleavage by MIP of an octapeptide after initial processing by MPP is a required step for a subgroup of nuclear-encoded precursor proteins destined for the matrix or the inner membrane.</text>
</comment>
<comment type="similarity">
    <text evidence="1 8">Belongs to the peptidase M3 family.</text>
</comment>
<dbReference type="AlphaFoldDB" id="A0A427Y0B9"/>
<dbReference type="STRING" id="105984.A0A427Y0B9"/>
<dbReference type="InterPro" id="IPR024079">
    <property type="entry name" value="MetalloPept_cat_dom_sf"/>
</dbReference>
<dbReference type="GO" id="GO:0006508">
    <property type="term" value="P:proteolysis"/>
    <property type="evidence" value="ECO:0007669"/>
    <property type="project" value="UniProtKB-KW"/>
</dbReference>
<feature type="region of interest" description="Disordered" evidence="9">
    <location>
        <begin position="1"/>
        <end position="25"/>
    </location>
</feature>
<dbReference type="FunFam" id="3.40.390.10:FF:000006">
    <property type="entry name" value="Thimet oligopeptidase 1"/>
    <property type="match status" value="1"/>
</dbReference>
<dbReference type="OrthoDB" id="534666at2759"/>
<dbReference type="Gene3D" id="1.20.1050.40">
    <property type="entry name" value="Endopeptidase. Chain P, domain 1"/>
    <property type="match status" value="1"/>
</dbReference>
<organism evidence="11 12">
    <name type="scientific">Apiotrichum porosum</name>
    <dbReference type="NCBI Taxonomy" id="105984"/>
    <lineage>
        <taxon>Eukaryota</taxon>
        <taxon>Fungi</taxon>
        <taxon>Dikarya</taxon>
        <taxon>Basidiomycota</taxon>
        <taxon>Agaricomycotina</taxon>
        <taxon>Tremellomycetes</taxon>
        <taxon>Trichosporonales</taxon>
        <taxon>Trichosporonaceae</taxon>
        <taxon>Apiotrichum</taxon>
    </lineage>
</organism>
<dbReference type="CDD" id="cd06455">
    <property type="entry name" value="M3A_TOP"/>
    <property type="match status" value="1"/>
</dbReference>
<dbReference type="GO" id="GO:0006518">
    <property type="term" value="P:peptide metabolic process"/>
    <property type="evidence" value="ECO:0007669"/>
    <property type="project" value="TreeGrafter"/>
</dbReference>
<dbReference type="Pfam" id="PF01432">
    <property type="entry name" value="Peptidase_M3"/>
    <property type="match status" value="1"/>
</dbReference>
<dbReference type="GO" id="GO:0005758">
    <property type="term" value="C:mitochondrial intermembrane space"/>
    <property type="evidence" value="ECO:0007669"/>
    <property type="project" value="TreeGrafter"/>
</dbReference>
<keyword evidence="6 8" id="KW-0482">Metalloprotease</keyword>
<evidence type="ECO:0000256" key="3">
    <source>
        <dbReference type="ARBA" id="ARBA00022723"/>
    </source>
</evidence>
<accession>A0A427Y0B9</accession>
<reference evidence="11 12" key="1">
    <citation type="submission" date="2018-11" db="EMBL/GenBank/DDBJ databases">
        <title>Genome sequence of Apiotrichum porosum DSM 27194.</title>
        <authorList>
            <person name="Aliyu H."/>
            <person name="Gorte O."/>
            <person name="Ochsenreither K."/>
        </authorList>
    </citation>
    <scope>NUCLEOTIDE SEQUENCE [LARGE SCALE GENOMIC DNA]</scope>
    <source>
        <strain evidence="11 12">DSM 27194</strain>
    </source>
</reference>
<comment type="caution">
    <text evidence="11">The sequence shown here is derived from an EMBL/GenBank/DDBJ whole genome shotgun (WGS) entry which is preliminary data.</text>
</comment>
<evidence type="ECO:0000256" key="7">
    <source>
        <dbReference type="ARBA" id="ARBA00025208"/>
    </source>
</evidence>
<evidence type="ECO:0000259" key="10">
    <source>
        <dbReference type="Pfam" id="PF01432"/>
    </source>
</evidence>
<keyword evidence="5 8" id="KW-0862">Zinc</keyword>
<keyword evidence="4 8" id="KW-0378">Hydrolase</keyword>
<dbReference type="SUPFAM" id="SSF55486">
    <property type="entry name" value="Metalloproteases ('zincins'), catalytic domain"/>
    <property type="match status" value="1"/>
</dbReference>
<evidence type="ECO:0000256" key="1">
    <source>
        <dbReference type="ARBA" id="ARBA00006040"/>
    </source>
</evidence>
<dbReference type="InterPro" id="IPR001567">
    <property type="entry name" value="Pept_M3A_M3B_dom"/>
</dbReference>
<keyword evidence="12" id="KW-1185">Reference proteome</keyword>
<keyword evidence="2 8" id="KW-0645">Protease</keyword>
<keyword evidence="3 8" id="KW-0479">Metal-binding</keyword>
<evidence type="ECO:0000256" key="9">
    <source>
        <dbReference type="SAM" id="MobiDB-lite"/>
    </source>
</evidence>
<dbReference type="PANTHER" id="PTHR11804:SF84">
    <property type="entry name" value="SACCHAROLYSIN"/>
    <property type="match status" value="1"/>
</dbReference>
<evidence type="ECO:0000256" key="5">
    <source>
        <dbReference type="ARBA" id="ARBA00022833"/>
    </source>
</evidence>
<evidence type="ECO:0000313" key="12">
    <source>
        <dbReference type="Proteomes" id="UP000279236"/>
    </source>
</evidence>
<dbReference type="RefSeq" id="XP_028478024.1">
    <property type="nucleotide sequence ID" value="XM_028621572.1"/>
</dbReference>
<evidence type="ECO:0000256" key="8">
    <source>
        <dbReference type="RuleBase" id="RU003435"/>
    </source>
</evidence>
<dbReference type="InterPro" id="IPR024077">
    <property type="entry name" value="Neurolysin/TOP_dom2"/>
</dbReference>
<protein>
    <recommendedName>
        <fullName evidence="10">Peptidase M3A/M3B catalytic domain-containing protein</fullName>
    </recommendedName>
</protein>
<dbReference type="Gene3D" id="1.10.1370.10">
    <property type="entry name" value="Neurolysin, domain 3"/>
    <property type="match status" value="1"/>
</dbReference>
<dbReference type="GO" id="GO:0004222">
    <property type="term" value="F:metalloendopeptidase activity"/>
    <property type="evidence" value="ECO:0007669"/>
    <property type="project" value="InterPro"/>
</dbReference>
<dbReference type="EMBL" id="RSCE01000003">
    <property type="protein sequence ID" value="RSH84576.1"/>
    <property type="molecule type" value="Genomic_DNA"/>
</dbReference>
<dbReference type="InterPro" id="IPR045090">
    <property type="entry name" value="Pept_M3A_M3B"/>
</dbReference>
<evidence type="ECO:0000256" key="2">
    <source>
        <dbReference type="ARBA" id="ARBA00022670"/>
    </source>
</evidence>
<dbReference type="Proteomes" id="UP000279236">
    <property type="component" value="Unassembled WGS sequence"/>
</dbReference>
<dbReference type="GO" id="GO:0046872">
    <property type="term" value="F:metal ion binding"/>
    <property type="evidence" value="ECO:0007669"/>
    <property type="project" value="UniProtKB-UniRule"/>
</dbReference>
<dbReference type="PANTHER" id="PTHR11804">
    <property type="entry name" value="PROTEASE M3 THIMET OLIGOPEPTIDASE-RELATED"/>
    <property type="match status" value="1"/>
</dbReference>